<dbReference type="Proteomes" id="UP000183413">
    <property type="component" value="Unassembled WGS sequence"/>
</dbReference>
<dbReference type="EMBL" id="FOVH01000023">
    <property type="protein sequence ID" value="SFQ18473.1"/>
    <property type="molecule type" value="Genomic_DNA"/>
</dbReference>
<accession>A0A1I5WF61</accession>
<name>A0A1I5WF61_9ACTN</name>
<dbReference type="Gene3D" id="3.50.50.60">
    <property type="entry name" value="FAD/NAD(P)-binding domain"/>
    <property type="match status" value="1"/>
</dbReference>
<dbReference type="GO" id="GO:0071949">
    <property type="term" value="F:FAD binding"/>
    <property type="evidence" value="ECO:0007669"/>
    <property type="project" value="InterPro"/>
</dbReference>
<reference evidence="6 7" key="1">
    <citation type="submission" date="2016-10" db="EMBL/GenBank/DDBJ databases">
        <authorList>
            <person name="de Groot N.N."/>
        </authorList>
    </citation>
    <scope>NUCLEOTIDE SEQUENCE [LARGE SCALE GENOMIC DNA]</scope>
    <source>
        <strain evidence="6 7">DSM 43067</strain>
    </source>
</reference>
<dbReference type="InParanoid" id="A0A1I5WF61"/>
<dbReference type="AlphaFoldDB" id="A0A1I5WF61"/>
<evidence type="ECO:0000313" key="6">
    <source>
        <dbReference type="EMBL" id="SFQ18473.1"/>
    </source>
</evidence>
<feature type="compositionally biased region" description="Basic and acidic residues" evidence="4">
    <location>
        <begin position="496"/>
        <end position="508"/>
    </location>
</feature>
<dbReference type="Gene3D" id="3.40.30.120">
    <property type="match status" value="1"/>
</dbReference>
<dbReference type="FunCoup" id="A0A1I5WF61">
    <property type="interactions" value="99"/>
</dbReference>
<dbReference type="InterPro" id="IPR036188">
    <property type="entry name" value="FAD/NAD-bd_sf"/>
</dbReference>
<feature type="region of interest" description="Disordered" evidence="4">
    <location>
        <begin position="496"/>
        <end position="524"/>
    </location>
</feature>
<dbReference type="STRING" id="1993.SAMN04489713_123135"/>
<evidence type="ECO:0000313" key="7">
    <source>
        <dbReference type="Proteomes" id="UP000183413"/>
    </source>
</evidence>
<dbReference type="Gene3D" id="3.30.70.2450">
    <property type="match status" value="1"/>
</dbReference>
<keyword evidence="7" id="KW-1185">Reference proteome</keyword>
<dbReference type="Pfam" id="PF01494">
    <property type="entry name" value="FAD_binding_3"/>
    <property type="match status" value="1"/>
</dbReference>
<evidence type="ECO:0000256" key="1">
    <source>
        <dbReference type="ARBA" id="ARBA00001974"/>
    </source>
</evidence>
<evidence type="ECO:0000259" key="5">
    <source>
        <dbReference type="Pfam" id="PF01494"/>
    </source>
</evidence>
<dbReference type="eggNOG" id="COG0654">
    <property type="taxonomic scope" value="Bacteria"/>
</dbReference>
<dbReference type="PANTHER" id="PTHR43004">
    <property type="entry name" value="TRK SYSTEM POTASSIUM UPTAKE PROTEIN"/>
    <property type="match status" value="1"/>
</dbReference>
<dbReference type="RefSeq" id="WP_083598476.1">
    <property type="nucleotide sequence ID" value="NZ_FOVH01000023.1"/>
</dbReference>
<dbReference type="Pfam" id="PF21274">
    <property type="entry name" value="Rng_hyd_C"/>
    <property type="match status" value="1"/>
</dbReference>
<dbReference type="SUPFAM" id="SSF51905">
    <property type="entry name" value="FAD/NAD(P)-binding domain"/>
    <property type="match status" value="1"/>
</dbReference>
<keyword evidence="3" id="KW-0274">FAD</keyword>
<protein>
    <submittedName>
        <fullName evidence="6">2-polyprenyl-6-methoxyphenol hydroxylase</fullName>
    </submittedName>
</protein>
<evidence type="ECO:0000256" key="4">
    <source>
        <dbReference type="SAM" id="MobiDB-lite"/>
    </source>
</evidence>
<comment type="cofactor">
    <cofactor evidence="1">
        <name>FAD</name>
        <dbReference type="ChEBI" id="CHEBI:57692"/>
    </cofactor>
</comment>
<dbReference type="PANTHER" id="PTHR43004:SF19">
    <property type="entry name" value="BINDING MONOOXYGENASE, PUTATIVE (JCVI)-RELATED"/>
    <property type="match status" value="1"/>
</dbReference>
<sequence>MPTGRPAGRPDGNVLIVGAGPTGLLLAGDLAAAGIACTVLERREEQASNLTRAFAVHARTLEMLDARGVAEELIGTGRRVATLRLLGATGLDLSRLPGRFPYVLVTPQYETERVLTERALAAGAEIVYGAEATGLRQDAAGVDVDVRTADGTTRTRRASYVVGADGVRSTVRRALGLPFPGRAVVRSVMLADVRLDEAPAGVLTVGATGDAFAFLAPFGDGWYRVIAWNRRHQAPDSEPVDMDELREMARRALGTDLGPRDPRWTSRFHSDERQVPRYRVGRVFLAGDAAHVHSPAGGQGMNTGIQDAANLGWKLAAELRGRAPSWLLDSYHEERYPVGRQVLRGSGLLLRFALAEPWWLRTARGAAAWAATHARPVARRMAGAVSGIDIAYPAPRGSHRLAGRRAPDVPLAGEPGRLYGLLGDGRFVLVVAANDPAVTYLATRRWAGRVHCVTAGGATRTTALVRPDGYVAWATDETAPDRRAAAIRDALDHWCGRPADHPAHDPRPAESVPGDDLPQDGRTR</sequence>
<evidence type="ECO:0000256" key="3">
    <source>
        <dbReference type="ARBA" id="ARBA00022827"/>
    </source>
</evidence>
<evidence type="ECO:0000256" key="2">
    <source>
        <dbReference type="ARBA" id="ARBA00022630"/>
    </source>
</evidence>
<keyword evidence="2" id="KW-0285">Flavoprotein</keyword>
<proteinExistence type="predicted"/>
<dbReference type="InterPro" id="IPR050641">
    <property type="entry name" value="RIFMO-like"/>
</dbReference>
<dbReference type="InterPro" id="IPR002938">
    <property type="entry name" value="FAD-bd"/>
</dbReference>
<dbReference type="GO" id="GO:0016709">
    <property type="term" value="F:oxidoreductase activity, acting on paired donors, with incorporation or reduction of molecular oxygen, NAD(P)H as one donor, and incorporation of one atom of oxygen"/>
    <property type="evidence" value="ECO:0007669"/>
    <property type="project" value="UniProtKB-ARBA"/>
</dbReference>
<feature type="domain" description="FAD-binding" evidence="5">
    <location>
        <begin position="13"/>
        <end position="345"/>
    </location>
</feature>
<organism evidence="6 7">
    <name type="scientific">Actinomadura madurae</name>
    <dbReference type="NCBI Taxonomy" id="1993"/>
    <lineage>
        <taxon>Bacteria</taxon>
        <taxon>Bacillati</taxon>
        <taxon>Actinomycetota</taxon>
        <taxon>Actinomycetes</taxon>
        <taxon>Streptosporangiales</taxon>
        <taxon>Thermomonosporaceae</taxon>
        <taxon>Actinomadura</taxon>
    </lineage>
</organism>
<gene>
    <name evidence="6" type="ORF">SAMN04489713_123135</name>
</gene>
<dbReference type="PRINTS" id="PR00420">
    <property type="entry name" value="RNGMNOXGNASE"/>
</dbReference>